<accession>A0AA40DNZ7</accession>
<feature type="compositionally biased region" description="Low complexity" evidence="1">
    <location>
        <begin position="234"/>
        <end position="250"/>
    </location>
</feature>
<dbReference type="Proteomes" id="UP001172101">
    <property type="component" value="Unassembled WGS sequence"/>
</dbReference>
<keyword evidence="4" id="KW-1185">Reference proteome</keyword>
<dbReference type="InterPro" id="IPR001202">
    <property type="entry name" value="WW_dom"/>
</dbReference>
<dbReference type="InterPro" id="IPR036020">
    <property type="entry name" value="WW_dom_sf"/>
</dbReference>
<evidence type="ECO:0000313" key="3">
    <source>
        <dbReference type="EMBL" id="KAK0706863.1"/>
    </source>
</evidence>
<feature type="region of interest" description="Disordered" evidence="1">
    <location>
        <begin position="38"/>
        <end position="273"/>
    </location>
</feature>
<proteinExistence type="predicted"/>
<dbReference type="SMART" id="SM00456">
    <property type="entry name" value="WW"/>
    <property type="match status" value="1"/>
</dbReference>
<feature type="domain" description="WW" evidence="2">
    <location>
        <begin position="13"/>
        <end position="47"/>
    </location>
</feature>
<protein>
    <recommendedName>
        <fullName evidence="2">WW domain-containing protein</fullName>
    </recommendedName>
</protein>
<feature type="compositionally biased region" description="Low complexity" evidence="1">
    <location>
        <begin position="206"/>
        <end position="223"/>
    </location>
</feature>
<dbReference type="Pfam" id="PF00397">
    <property type="entry name" value="WW"/>
    <property type="match status" value="1"/>
</dbReference>
<dbReference type="AlphaFoldDB" id="A0AA40DNZ7"/>
<comment type="caution">
    <text evidence="3">The sequence shown here is derived from an EMBL/GenBank/DDBJ whole genome shotgun (WGS) entry which is preliminary data.</text>
</comment>
<feature type="compositionally biased region" description="Gly residues" evidence="1">
    <location>
        <begin position="168"/>
        <end position="205"/>
    </location>
</feature>
<evidence type="ECO:0000259" key="2">
    <source>
        <dbReference type="PROSITE" id="PS50020"/>
    </source>
</evidence>
<dbReference type="RefSeq" id="XP_060291957.1">
    <property type="nucleotide sequence ID" value="XM_060444339.1"/>
</dbReference>
<name>A0AA40DNZ7_9PEZI</name>
<dbReference type="CDD" id="cd00201">
    <property type="entry name" value="WW"/>
    <property type="match status" value="1"/>
</dbReference>
<dbReference type="PROSITE" id="PS01159">
    <property type="entry name" value="WW_DOMAIN_1"/>
    <property type="match status" value="1"/>
</dbReference>
<sequence length="325" mass="33376">MADFEAPSGPPPPRVPEGWVARWNDQYKEWFYVNTYTKKSQWDKPTEAARPPIDDAPGGPPPSYAPGNTAAPTDTKVNPYDDHSRGASTNPFKSDESEDEKLARQLQAEEDARARGHSSGGPGGAAASYANTPPPASVSPYPSQLPPRSGGSEVDKAKGLFGKFFGKKTGGGGGGGGGLGGALGSFGGGGHSGHGGYGQQPGGYGQQPAYGQQPMYGQSQPGYGAPGGYGQPQGYGNYPPQGGYYPQQQGGYYGGGGYPQQQQAPRKSGGGMGMAGGAALGLGAGVLGGVLIADAINDNQQEAYQEGYRECNLPNSQKRSMGGFD</sequence>
<organism evidence="3 4">
    <name type="scientific">Lasiosphaeria miniovina</name>
    <dbReference type="NCBI Taxonomy" id="1954250"/>
    <lineage>
        <taxon>Eukaryota</taxon>
        <taxon>Fungi</taxon>
        <taxon>Dikarya</taxon>
        <taxon>Ascomycota</taxon>
        <taxon>Pezizomycotina</taxon>
        <taxon>Sordariomycetes</taxon>
        <taxon>Sordariomycetidae</taxon>
        <taxon>Sordariales</taxon>
        <taxon>Lasiosphaeriaceae</taxon>
        <taxon>Lasiosphaeria</taxon>
    </lineage>
</organism>
<dbReference type="SUPFAM" id="SSF51045">
    <property type="entry name" value="WW domain"/>
    <property type="match status" value="1"/>
</dbReference>
<dbReference type="EMBL" id="JAUIRO010000007">
    <property type="protein sequence ID" value="KAK0706863.1"/>
    <property type="molecule type" value="Genomic_DNA"/>
</dbReference>
<dbReference type="Gene3D" id="2.20.70.10">
    <property type="match status" value="1"/>
</dbReference>
<gene>
    <name evidence="3" type="ORF">B0T26DRAFT_743990</name>
</gene>
<dbReference type="PROSITE" id="PS50020">
    <property type="entry name" value="WW_DOMAIN_2"/>
    <property type="match status" value="1"/>
</dbReference>
<feature type="compositionally biased region" description="Gly residues" evidence="1">
    <location>
        <begin position="224"/>
        <end position="233"/>
    </location>
</feature>
<evidence type="ECO:0000256" key="1">
    <source>
        <dbReference type="SAM" id="MobiDB-lite"/>
    </source>
</evidence>
<evidence type="ECO:0000313" key="4">
    <source>
        <dbReference type="Proteomes" id="UP001172101"/>
    </source>
</evidence>
<feature type="compositionally biased region" description="Low complexity" evidence="1">
    <location>
        <begin position="48"/>
        <end position="57"/>
    </location>
</feature>
<reference evidence="3" key="1">
    <citation type="submission" date="2023-06" db="EMBL/GenBank/DDBJ databases">
        <title>Genome-scale phylogeny and comparative genomics of the fungal order Sordariales.</title>
        <authorList>
            <consortium name="Lawrence Berkeley National Laboratory"/>
            <person name="Hensen N."/>
            <person name="Bonometti L."/>
            <person name="Westerberg I."/>
            <person name="Brannstrom I.O."/>
            <person name="Guillou S."/>
            <person name="Cros-Aarteil S."/>
            <person name="Calhoun S."/>
            <person name="Haridas S."/>
            <person name="Kuo A."/>
            <person name="Mondo S."/>
            <person name="Pangilinan J."/>
            <person name="Riley R."/>
            <person name="LaButti K."/>
            <person name="Andreopoulos B."/>
            <person name="Lipzen A."/>
            <person name="Chen C."/>
            <person name="Yanf M."/>
            <person name="Daum C."/>
            <person name="Ng V."/>
            <person name="Clum A."/>
            <person name="Steindorff A."/>
            <person name="Ohm R."/>
            <person name="Martin F."/>
            <person name="Silar P."/>
            <person name="Natvig D."/>
            <person name="Lalanne C."/>
            <person name="Gautier V."/>
            <person name="Ament-velasquez S.L."/>
            <person name="Kruys A."/>
            <person name="Hutchinson M.I."/>
            <person name="Powell A.J."/>
            <person name="Barry K."/>
            <person name="Miller A.N."/>
            <person name="Grigoriev I.V."/>
            <person name="Debuchy R."/>
            <person name="Gladieux P."/>
            <person name="Thoren M.H."/>
            <person name="Johannesson H."/>
        </authorList>
    </citation>
    <scope>NUCLEOTIDE SEQUENCE</scope>
    <source>
        <strain evidence="3">SMH2392-1A</strain>
    </source>
</reference>
<dbReference type="GeneID" id="85327609"/>